<dbReference type="InterPro" id="IPR000748">
    <property type="entry name" value="PsdUridine_synth_RsuA/RluB/E/F"/>
</dbReference>
<dbReference type="InterPro" id="IPR020103">
    <property type="entry name" value="PsdUridine_synth_cat_dom_sf"/>
</dbReference>
<dbReference type="SUPFAM" id="SSF55120">
    <property type="entry name" value="Pseudouridine synthase"/>
    <property type="match status" value="1"/>
</dbReference>
<proteinExistence type="inferred from homology"/>
<evidence type="ECO:0000256" key="1">
    <source>
        <dbReference type="ARBA" id="ARBA00000073"/>
    </source>
</evidence>
<dbReference type="InterPro" id="IPR006145">
    <property type="entry name" value="PsdUridine_synth_RsuA/RluA"/>
</dbReference>
<comment type="similarity">
    <text evidence="2 6">Belongs to the pseudouridine synthase RsuA family.</text>
</comment>
<comment type="catalytic activity">
    <reaction evidence="1">
        <text>a uridine in RNA = a pseudouridine in RNA</text>
        <dbReference type="Rhea" id="RHEA:48348"/>
        <dbReference type="Rhea" id="RHEA-COMP:12068"/>
        <dbReference type="Rhea" id="RHEA-COMP:12069"/>
        <dbReference type="ChEBI" id="CHEBI:65314"/>
        <dbReference type="ChEBI" id="CHEBI:65315"/>
    </reaction>
</comment>
<dbReference type="PROSITE" id="PS01149">
    <property type="entry name" value="PSI_RSU"/>
    <property type="match status" value="1"/>
</dbReference>
<protein>
    <recommendedName>
        <fullName evidence="6">Pseudouridine synthase</fullName>
        <ecNumber evidence="6">5.4.99.-</ecNumber>
    </recommendedName>
</protein>
<dbReference type="SUPFAM" id="SSF55174">
    <property type="entry name" value="Alpha-L RNA-binding motif"/>
    <property type="match status" value="1"/>
</dbReference>
<dbReference type="PANTHER" id="PTHR47683:SF2">
    <property type="entry name" value="RNA-BINDING S4 DOMAIN-CONTAINING PROTEIN"/>
    <property type="match status" value="1"/>
</dbReference>
<dbReference type="InterPro" id="IPR042092">
    <property type="entry name" value="PsdUridine_s_RsuA/RluB/E/F_cat"/>
</dbReference>
<gene>
    <name evidence="8" type="ORF">EV646_110361</name>
</gene>
<keyword evidence="9" id="KW-1185">Reference proteome</keyword>
<dbReference type="Pfam" id="PF00849">
    <property type="entry name" value="PseudoU_synth_2"/>
    <property type="match status" value="1"/>
</dbReference>
<keyword evidence="4 6" id="KW-0413">Isomerase</keyword>
<dbReference type="InterPro" id="IPR020094">
    <property type="entry name" value="TruA/RsuA/RluB/E/F_N"/>
</dbReference>
<evidence type="ECO:0000313" key="9">
    <source>
        <dbReference type="Proteomes" id="UP000295573"/>
    </source>
</evidence>
<reference evidence="8 9" key="1">
    <citation type="journal article" date="2015" name="Stand. Genomic Sci.">
        <title>Genomic Encyclopedia of Bacterial and Archaeal Type Strains, Phase III: the genomes of soil and plant-associated and newly described type strains.</title>
        <authorList>
            <person name="Whitman W.B."/>
            <person name="Woyke T."/>
            <person name="Klenk H.P."/>
            <person name="Zhou Y."/>
            <person name="Lilburn T.G."/>
            <person name="Beck B.J."/>
            <person name="De Vos P."/>
            <person name="Vandamme P."/>
            <person name="Eisen J.A."/>
            <person name="Garrity G."/>
            <person name="Hugenholtz P."/>
            <person name="Kyrpides N.C."/>
        </authorList>
    </citation>
    <scope>NUCLEOTIDE SEQUENCE [LARGE SCALE GENOMIC DNA]</scope>
    <source>
        <strain evidence="8 9">VKM Ac-2541</strain>
    </source>
</reference>
<dbReference type="GO" id="GO:0005829">
    <property type="term" value="C:cytosol"/>
    <property type="evidence" value="ECO:0007669"/>
    <property type="project" value="UniProtKB-ARBA"/>
</dbReference>
<evidence type="ECO:0000313" key="8">
    <source>
        <dbReference type="EMBL" id="TCO44646.1"/>
    </source>
</evidence>
<dbReference type="CDD" id="cd02870">
    <property type="entry name" value="PseudoU_synth_RsuA_like"/>
    <property type="match status" value="1"/>
</dbReference>
<dbReference type="EMBL" id="SLWR01000010">
    <property type="protein sequence ID" value="TCO44646.1"/>
    <property type="molecule type" value="Genomic_DNA"/>
</dbReference>
<evidence type="ECO:0000256" key="6">
    <source>
        <dbReference type="RuleBase" id="RU003887"/>
    </source>
</evidence>
<dbReference type="NCBIfam" id="TIGR00093">
    <property type="entry name" value="pseudouridine synthase"/>
    <property type="match status" value="1"/>
</dbReference>
<evidence type="ECO:0000256" key="5">
    <source>
        <dbReference type="PROSITE-ProRule" id="PRU00182"/>
    </source>
</evidence>
<evidence type="ECO:0000259" key="7">
    <source>
        <dbReference type="SMART" id="SM00363"/>
    </source>
</evidence>
<dbReference type="GO" id="GO:0120159">
    <property type="term" value="F:rRNA pseudouridine synthase activity"/>
    <property type="evidence" value="ECO:0007669"/>
    <property type="project" value="UniProtKB-ARBA"/>
</dbReference>
<dbReference type="PROSITE" id="PS50889">
    <property type="entry name" value="S4"/>
    <property type="match status" value="1"/>
</dbReference>
<evidence type="ECO:0000256" key="3">
    <source>
        <dbReference type="ARBA" id="ARBA00022884"/>
    </source>
</evidence>
<dbReference type="Gene3D" id="3.30.70.1560">
    <property type="entry name" value="Alpha-L RNA-binding motif"/>
    <property type="match status" value="1"/>
</dbReference>
<dbReference type="FunFam" id="3.10.290.10:FF:000003">
    <property type="entry name" value="Pseudouridine synthase"/>
    <property type="match status" value="1"/>
</dbReference>
<dbReference type="InterPro" id="IPR050343">
    <property type="entry name" value="RsuA_PseudoU_synthase"/>
</dbReference>
<organism evidence="8 9">
    <name type="scientific">Kribbella antiqua</name>
    <dbReference type="NCBI Taxonomy" id="2512217"/>
    <lineage>
        <taxon>Bacteria</taxon>
        <taxon>Bacillati</taxon>
        <taxon>Actinomycetota</taxon>
        <taxon>Actinomycetes</taxon>
        <taxon>Propionibacteriales</taxon>
        <taxon>Kribbellaceae</taxon>
        <taxon>Kribbella</taxon>
    </lineage>
</organism>
<dbReference type="EC" id="5.4.99.-" evidence="6"/>
<dbReference type="InterPro" id="IPR018496">
    <property type="entry name" value="PsdUridine_synth_RsuA/RluB_CS"/>
</dbReference>
<dbReference type="Gene3D" id="3.30.70.580">
    <property type="entry name" value="Pseudouridine synthase I, catalytic domain, N-terminal subdomain"/>
    <property type="match status" value="1"/>
</dbReference>
<evidence type="ECO:0000256" key="4">
    <source>
        <dbReference type="ARBA" id="ARBA00023235"/>
    </source>
</evidence>
<dbReference type="Gene3D" id="3.10.290.10">
    <property type="entry name" value="RNA-binding S4 domain"/>
    <property type="match status" value="1"/>
</dbReference>
<dbReference type="GO" id="GO:0003723">
    <property type="term" value="F:RNA binding"/>
    <property type="evidence" value="ECO:0007669"/>
    <property type="project" value="UniProtKB-KW"/>
</dbReference>
<dbReference type="Proteomes" id="UP000295573">
    <property type="component" value="Unassembled WGS sequence"/>
</dbReference>
<dbReference type="CDD" id="cd00165">
    <property type="entry name" value="S4"/>
    <property type="match status" value="1"/>
</dbReference>
<dbReference type="AlphaFoldDB" id="A0A4R2IK72"/>
<dbReference type="InterPro" id="IPR002942">
    <property type="entry name" value="S4_RNA-bd"/>
</dbReference>
<comment type="caution">
    <text evidence="8">The sequence shown here is derived from an EMBL/GenBank/DDBJ whole genome shotgun (WGS) entry which is preliminary data.</text>
</comment>
<dbReference type="FunFam" id="3.30.70.1560:FF:000001">
    <property type="entry name" value="Pseudouridine synthase"/>
    <property type="match status" value="1"/>
</dbReference>
<feature type="domain" description="RNA-binding S4" evidence="7">
    <location>
        <begin position="20"/>
        <end position="79"/>
    </location>
</feature>
<evidence type="ECO:0000256" key="2">
    <source>
        <dbReference type="ARBA" id="ARBA00008348"/>
    </source>
</evidence>
<dbReference type="PANTHER" id="PTHR47683">
    <property type="entry name" value="PSEUDOURIDINE SYNTHASE FAMILY PROTEIN-RELATED"/>
    <property type="match status" value="1"/>
</dbReference>
<dbReference type="SMART" id="SM00363">
    <property type="entry name" value="S4"/>
    <property type="match status" value="1"/>
</dbReference>
<dbReference type="InterPro" id="IPR036986">
    <property type="entry name" value="S4_RNA-bd_sf"/>
</dbReference>
<accession>A0A4R2IK72</accession>
<keyword evidence="3 5" id="KW-0694">RNA-binding</keyword>
<dbReference type="Pfam" id="PF01479">
    <property type="entry name" value="S4"/>
    <property type="match status" value="1"/>
</dbReference>
<name>A0A4R2IK72_9ACTN</name>
<dbReference type="GO" id="GO:0000455">
    <property type="term" value="P:enzyme-directed rRNA pseudouridine synthesis"/>
    <property type="evidence" value="ECO:0007669"/>
    <property type="project" value="UniProtKB-ARBA"/>
</dbReference>
<sequence length="257" mass="28348">MTRTAGILGMLGVMVEEAGIRLQKVLAQAGIASRRNAELLIEQGRVEVDGQVVTEFGVRVDPAVAVIRVDGERIPPTSAHVYLVLNKPRGVVTTMSDPQGRPCIADYVHDRPERLFHIGRLDTDTEGLLLLTNHGEFAHRLTHPSYEVSKTYVAEVDGNVKPAALRRLLDGIELDDGPAQADTVKVVSSIRGRTLIQISLHEGRNRIVRRMFDAIGHPVKRLTRTAIGPVRRGNLHTGELRDLDHKELGQLLDLVDL</sequence>